<keyword evidence="3" id="KW-1185">Reference proteome</keyword>
<protein>
    <submittedName>
        <fullName evidence="2">(African queen) hypothetical protein</fullName>
    </submittedName>
</protein>
<evidence type="ECO:0000256" key="1">
    <source>
        <dbReference type="SAM" id="MobiDB-lite"/>
    </source>
</evidence>
<accession>A0A8J2QKR3</accession>
<dbReference type="EMBL" id="CAKASE010000051">
    <property type="protein sequence ID" value="CAG9564525.1"/>
    <property type="molecule type" value="Genomic_DNA"/>
</dbReference>
<sequence length="101" mass="10857">MLSIISRCVVDNSLLLAHKPPTEMSDKDHPVLVHHASTAVIGRNKNGHVTRHVSLDREIVRPVTMCHLASITRPPLGRCPSAGSDRGLHNPADGGHPILVA</sequence>
<reference evidence="2" key="1">
    <citation type="submission" date="2021-09" db="EMBL/GenBank/DDBJ databases">
        <authorList>
            <person name="Martin H S."/>
        </authorList>
    </citation>
    <scope>NUCLEOTIDE SEQUENCE</scope>
</reference>
<dbReference type="Proteomes" id="UP000789524">
    <property type="component" value="Unassembled WGS sequence"/>
</dbReference>
<dbReference type="AlphaFoldDB" id="A0A8J2QKR3"/>
<proteinExistence type="predicted"/>
<evidence type="ECO:0000313" key="2">
    <source>
        <dbReference type="EMBL" id="CAG9564525.1"/>
    </source>
</evidence>
<gene>
    <name evidence="2" type="ORF">DCHRY22_LOCUS5509</name>
</gene>
<feature type="region of interest" description="Disordered" evidence="1">
    <location>
        <begin position="76"/>
        <end position="101"/>
    </location>
</feature>
<name>A0A8J2QKR3_9NEOP</name>
<organism evidence="2 3">
    <name type="scientific">Danaus chrysippus</name>
    <name type="common">African queen</name>
    <dbReference type="NCBI Taxonomy" id="151541"/>
    <lineage>
        <taxon>Eukaryota</taxon>
        <taxon>Metazoa</taxon>
        <taxon>Ecdysozoa</taxon>
        <taxon>Arthropoda</taxon>
        <taxon>Hexapoda</taxon>
        <taxon>Insecta</taxon>
        <taxon>Pterygota</taxon>
        <taxon>Neoptera</taxon>
        <taxon>Endopterygota</taxon>
        <taxon>Lepidoptera</taxon>
        <taxon>Glossata</taxon>
        <taxon>Ditrysia</taxon>
        <taxon>Papilionoidea</taxon>
        <taxon>Nymphalidae</taxon>
        <taxon>Danainae</taxon>
        <taxon>Danaini</taxon>
        <taxon>Danaina</taxon>
        <taxon>Danaus</taxon>
        <taxon>Anosia</taxon>
    </lineage>
</organism>
<comment type="caution">
    <text evidence="2">The sequence shown here is derived from an EMBL/GenBank/DDBJ whole genome shotgun (WGS) entry which is preliminary data.</text>
</comment>
<evidence type="ECO:0000313" key="3">
    <source>
        <dbReference type="Proteomes" id="UP000789524"/>
    </source>
</evidence>